<keyword evidence="2" id="KW-1185">Reference proteome</keyword>
<dbReference type="AlphaFoldDB" id="A0A0P0US25"/>
<evidence type="ECO:0008006" key="3">
    <source>
        <dbReference type="Google" id="ProtNLM"/>
    </source>
</evidence>
<dbReference type="RefSeq" id="WP_066044009.1">
    <property type="nucleotide sequence ID" value="NZ_AP013042.1"/>
</dbReference>
<reference evidence="1 2" key="2">
    <citation type="journal article" date="2016" name="ISME J.">
        <title>Heterogeneous composition of key metabolic gene clusters in a vent mussel symbiont population.</title>
        <authorList>
            <person name="Ikuta T."/>
            <person name="Takaki Y."/>
            <person name="Nagai Y."/>
            <person name="Shimamura S."/>
            <person name="Tsuda M."/>
            <person name="Kawagucci S."/>
            <person name="Aoki Y."/>
            <person name="Inoue K."/>
            <person name="Teruya M."/>
            <person name="Satou K."/>
            <person name="Teruya K."/>
            <person name="Shimoji M."/>
            <person name="Tamotsu H."/>
            <person name="Hirano T."/>
            <person name="Maruyama T."/>
            <person name="Yoshida T."/>
        </authorList>
    </citation>
    <scope>NUCLEOTIDE SEQUENCE [LARGE SCALE GENOMIC DNA]</scope>
    <source>
        <strain evidence="1 2">Myojin Knoll</strain>
    </source>
</reference>
<accession>A0A0P0US25</accession>
<dbReference type="STRING" id="1303921.BSEPE_0619"/>
<dbReference type="Pfam" id="PF10948">
    <property type="entry name" value="DUF2635"/>
    <property type="match status" value="1"/>
</dbReference>
<sequence>MPQTTFKLEPTKAETEALVLDPITKKPLKEGETKPKNTFWMARIAEGDVRIVKENIKNKEKK</sequence>
<dbReference type="KEGG" id="ebh:BSEPE_0619"/>
<dbReference type="OrthoDB" id="8689507at2"/>
<protein>
    <recommendedName>
        <fullName evidence="3">DUF2635 domain-containing protein</fullName>
    </recommendedName>
</protein>
<proteinExistence type="predicted"/>
<gene>
    <name evidence="1" type="ORF">BSEPE_0619</name>
</gene>
<reference evidence="1 2" key="1">
    <citation type="journal article" date="2000" name="Mar. Ecol. Prog. Ser.">
        <title>Phylogenetic characterization of endosymbionts in three hydrothermal vent mussels: influence on host distributions.</title>
        <authorList>
            <person name="Fujiwara Y."/>
            <person name="Takai K."/>
            <person name="Uematsu K."/>
            <person name="Tsuchida S."/>
            <person name="Hunt J.C."/>
            <person name="Hashimoto J."/>
        </authorList>
    </citation>
    <scope>NUCLEOTIDE SEQUENCE [LARGE SCALE GENOMIC DNA]</scope>
    <source>
        <strain evidence="1 2">Myojin Knoll</strain>
    </source>
</reference>
<organism evidence="1 2">
    <name type="scientific">endosymbiont of Bathymodiolus septemdierum str. Myojin knoll</name>
    <dbReference type="NCBI Taxonomy" id="1303921"/>
    <lineage>
        <taxon>Bacteria</taxon>
        <taxon>Pseudomonadati</taxon>
        <taxon>Pseudomonadota</taxon>
        <taxon>Gammaproteobacteria</taxon>
        <taxon>sulfur-oxidizing symbionts</taxon>
    </lineage>
</organism>
<dbReference type="Proteomes" id="UP000067399">
    <property type="component" value="Chromosome"/>
</dbReference>
<evidence type="ECO:0000313" key="1">
    <source>
        <dbReference type="EMBL" id="BAS67624.1"/>
    </source>
</evidence>
<evidence type="ECO:0000313" key="2">
    <source>
        <dbReference type="Proteomes" id="UP000067399"/>
    </source>
</evidence>
<dbReference type="EMBL" id="AP013042">
    <property type="protein sequence ID" value="BAS67624.1"/>
    <property type="molecule type" value="Genomic_DNA"/>
</dbReference>
<name>A0A0P0US25_9GAMM</name>
<dbReference type="InterPro" id="IPR024400">
    <property type="entry name" value="DUF2635"/>
</dbReference>